<evidence type="ECO:0000256" key="11">
    <source>
        <dbReference type="PIRSR" id="PIRSR000171-1"/>
    </source>
</evidence>
<evidence type="ECO:0000256" key="2">
    <source>
        <dbReference type="ARBA" id="ARBA00004950"/>
    </source>
</evidence>
<dbReference type="PIRSF" id="PIRSF000171">
    <property type="entry name" value="SDHA_APRA_LASPO"/>
    <property type="match status" value="1"/>
</dbReference>
<dbReference type="SUPFAM" id="SSF51905">
    <property type="entry name" value="FAD/NAD(P)-binding domain"/>
    <property type="match status" value="1"/>
</dbReference>
<comment type="cofactor">
    <cofactor evidence="1 12">
        <name>FAD</name>
        <dbReference type="ChEBI" id="CHEBI:57692"/>
    </cofactor>
</comment>
<keyword evidence="7 12" id="KW-0274">FAD</keyword>
<reference evidence="14 15" key="1">
    <citation type="submission" date="2016-11" db="EMBL/GenBank/DDBJ databases">
        <authorList>
            <person name="Jaros S."/>
            <person name="Januszkiewicz K."/>
            <person name="Wedrychowicz H."/>
        </authorList>
    </citation>
    <scope>NUCLEOTIDE SEQUENCE [LARGE SCALE GENOMIC DNA]</scope>
    <source>
        <strain evidence="14 15">DSM 22807</strain>
    </source>
</reference>
<dbReference type="InterPro" id="IPR027477">
    <property type="entry name" value="Succ_DH/fumarate_Rdtase_cat_sf"/>
</dbReference>
<proteinExistence type="inferred from homology"/>
<dbReference type="PANTHER" id="PTHR42716:SF2">
    <property type="entry name" value="L-ASPARTATE OXIDASE, CHLOROPLASTIC"/>
    <property type="match status" value="1"/>
</dbReference>
<dbReference type="EMBL" id="FQZH01000003">
    <property type="protein sequence ID" value="SHJ41958.1"/>
    <property type="molecule type" value="Genomic_DNA"/>
</dbReference>
<dbReference type="STRING" id="683124.SAMN05444337_1975"/>
<name>A0A1M6J5K3_9FLAO</name>
<comment type="similarity">
    <text evidence="3 12">Belongs to the FAD-dependent oxidoreductase 2 family. NadB subfamily.</text>
</comment>
<feature type="domain" description="FAD-dependent oxidoreductase 2 FAD-binding" evidence="13">
    <location>
        <begin position="7"/>
        <end position="382"/>
    </location>
</feature>
<dbReference type="GO" id="GO:0005737">
    <property type="term" value="C:cytoplasm"/>
    <property type="evidence" value="ECO:0007669"/>
    <property type="project" value="UniProtKB-SubCell"/>
</dbReference>
<dbReference type="UniPathway" id="UPA00253">
    <property type="reaction ID" value="UER00326"/>
</dbReference>
<evidence type="ECO:0000256" key="9">
    <source>
        <dbReference type="ARBA" id="ARBA00048305"/>
    </source>
</evidence>
<evidence type="ECO:0000256" key="12">
    <source>
        <dbReference type="RuleBase" id="RU362049"/>
    </source>
</evidence>
<organism evidence="14 15">
    <name type="scientific">Flavobacterium haoranii</name>
    <dbReference type="NCBI Taxonomy" id="683124"/>
    <lineage>
        <taxon>Bacteria</taxon>
        <taxon>Pseudomonadati</taxon>
        <taxon>Bacteroidota</taxon>
        <taxon>Flavobacteriia</taxon>
        <taxon>Flavobacteriales</taxon>
        <taxon>Flavobacteriaceae</taxon>
        <taxon>Flavobacterium</taxon>
    </lineage>
</organism>
<accession>A0A1M6J5K3</accession>
<comment type="subcellular location">
    <subcellularLocation>
        <location evidence="12">Cytoplasm</location>
    </subcellularLocation>
</comment>
<dbReference type="GO" id="GO:0009435">
    <property type="term" value="P:NAD+ biosynthetic process"/>
    <property type="evidence" value="ECO:0007669"/>
    <property type="project" value="UniProtKB-UniPathway"/>
</dbReference>
<dbReference type="AlphaFoldDB" id="A0A1M6J5K3"/>
<evidence type="ECO:0000256" key="5">
    <source>
        <dbReference type="ARBA" id="ARBA00022630"/>
    </source>
</evidence>
<dbReference type="Gene3D" id="3.50.50.60">
    <property type="entry name" value="FAD/NAD(P)-binding domain"/>
    <property type="match status" value="1"/>
</dbReference>
<evidence type="ECO:0000256" key="10">
    <source>
        <dbReference type="NCBIfam" id="TIGR00551"/>
    </source>
</evidence>
<dbReference type="PANTHER" id="PTHR42716">
    <property type="entry name" value="L-ASPARTATE OXIDASE"/>
    <property type="match status" value="1"/>
</dbReference>
<dbReference type="Proteomes" id="UP000184232">
    <property type="component" value="Unassembled WGS sequence"/>
</dbReference>
<protein>
    <recommendedName>
        <fullName evidence="4 10">L-aspartate oxidase</fullName>
        <ecNumber evidence="4 10">1.4.3.16</ecNumber>
    </recommendedName>
</protein>
<evidence type="ECO:0000256" key="8">
    <source>
        <dbReference type="ARBA" id="ARBA00023002"/>
    </source>
</evidence>
<evidence type="ECO:0000256" key="1">
    <source>
        <dbReference type="ARBA" id="ARBA00001974"/>
    </source>
</evidence>
<dbReference type="Pfam" id="PF00890">
    <property type="entry name" value="FAD_binding_2"/>
    <property type="match status" value="1"/>
</dbReference>
<evidence type="ECO:0000313" key="14">
    <source>
        <dbReference type="EMBL" id="SHJ41958.1"/>
    </source>
</evidence>
<comment type="pathway">
    <text evidence="2 12">Cofactor biosynthesis; NAD(+) biosynthesis; iminoaspartate from L-aspartate (oxidase route): step 1/1.</text>
</comment>
<evidence type="ECO:0000259" key="13">
    <source>
        <dbReference type="Pfam" id="PF00890"/>
    </source>
</evidence>
<dbReference type="InterPro" id="IPR003953">
    <property type="entry name" value="FAD-dep_OxRdtase_2_FAD-bd"/>
</dbReference>
<evidence type="ECO:0000256" key="6">
    <source>
        <dbReference type="ARBA" id="ARBA00022642"/>
    </source>
</evidence>
<comment type="function">
    <text evidence="12">Catalyzes the oxidation of L-aspartate to iminoaspartate.</text>
</comment>
<evidence type="ECO:0000256" key="7">
    <source>
        <dbReference type="ARBA" id="ARBA00022827"/>
    </source>
</evidence>
<dbReference type="OrthoDB" id="9806724at2"/>
<keyword evidence="6 12" id="KW-0662">Pyridine nucleotide biosynthesis</keyword>
<dbReference type="RefSeq" id="WP_084656961.1">
    <property type="nucleotide sequence ID" value="NZ_CP045292.1"/>
</dbReference>
<evidence type="ECO:0000256" key="4">
    <source>
        <dbReference type="ARBA" id="ARBA00012173"/>
    </source>
</evidence>
<dbReference type="GO" id="GO:0008734">
    <property type="term" value="F:L-aspartate oxidase activity"/>
    <property type="evidence" value="ECO:0007669"/>
    <property type="project" value="UniProtKB-UniRule"/>
</dbReference>
<keyword evidence="15" id="KW-1185">Reference proteome</keyword>
<evidence type="ECO:0000313" key="15">
    <source>
        <dbReference type="Proteomes" id="UP000184232"/>
    </source>
</evidence>
<dbReference type="Gene3D" id="3.90.700.10">
    <property type="entry name" value="Succinate dehydrogenase/fumarate reductase flavoprotein, catalytic domain"/>
    <property type="match status" value="1"/>
</dbReference>
<comment type="catalytic activity">
    <reaction evidence="9">
        <text>L-aspartate + O2 = iminosuccinate + H2O2</text>
        <dbReference type="Rhea" id="RHEA:25876"/>
        <dbReference type="ChEBI" id="CHEBI:15379"/>
        <dbReference type="ChEBI" id="CHEBI:16240"/>
        <dbReference type="ChEBI" id="CHEBI:29991"/>
        <dbReference type="ChEBI" id="CHEBI:77875"/>
        <dbReference type="EC" id="1.4.3.16"/>
    </reaction>
    <physiologicalReaction direction="left-to-right" evidence="9">
        <dbReference type="Rhea" id="RHEA:25877"/>
    </physiologicalReaction>
</comment>
<sequence>MQILKTDILILGTGLAGLSLAKYINEINPKIKITLLTKTSIDKCNTFYAQGGIAVVHNFIKDSYEKHIEDTLKAGKGFCDVDVVNSVVKQAPDRLKELLSWGIELDKNQSGELDLGLEGGHSQNRIVHYKDKTGYEIETKLVPLIKNLPNTSIKTSFFATDLLIKNNTCIGVVGFDDKNEPTTIYTKAVVLATGGSGQVFGVTSNPFVSTGDGVAMAFRAGAKLVNMKYIQFHPTALYEPNKSQAFLITEAIRGFGAHILNNKMERFVSQYHPDGELATRDVVSKAISDQMKKEHSNHVWLDVRHLPIQTFKMKFPKVYNYCLENGINISKDLIPIAPAAHYQCGGIDVDSNGKTSVKQLFAIGECSHTGLHGANRLASNSLLEAMVYSHSLANYLTNNILKTRIKTTNNIKIVNKYIRHEDILEFRNLIQKFMTYDTIFRATENLESKYQSIIEIENRFLKKFKDYNFHPYLCETYNLIQTALIILKDKMNETTTKK</sequence>
<dbReference type="FunFam" id="3.90.700.10:FF:000002">
    <property type="entry name" value="L-aspartate oxidase"/>
    <property type="match status" value="1"/>
</dbReference>
<dbReference type="InterPro" id="IPR036188">
    <property type="entry name" value="FAD/NAD-bd_sf"/>
</dbReference>
<evidence type="ECO:0000256" key="3">
    <source>
        <dbReference type="ARBA" id="ARBA00008562"/>
    </source>
</evidence>
<dbReference type="NCBIfam" id="TIGR00551">
    <property type="entry name" value="nadB"/>
    <property type="match status" value="1"/>
</dbReference>
<keyword evidence="8 12" id="KW-0560">Oxidoreductase</keyword>
<gene>
    <name evidence="14" type="ORF">SAMN05444337_1975</name>
</gene>
<keyword evidence="5 12" id="KW-0285">Flavoprotein</keyword>
<feature type="active site" description="Proton acceptor" evidence="11">
    <location>
        <position position="280"/>
    </location>
</feature>
<dbReference type="InterPro" id="IPR005288">
    <property type="entry name" value="NadB"/>
</dbReference>
<dbReference type="EC" id="1.4.3.16" evidence="4 10"/>
<dbReference type="PRINTS" id="PR00368">
    <property type="entry name" value="FADPNR"/>
</dbReference>
<dbReference type="SUPFAM" id="SSF56425">
    <property type="entry name" value="Succinate dehydrogenase/fumarate reductase flavoprotein, catalytic domain"/>
    <property type="match status" value="1"/>
</dbReference>